<accession>A0A1I0TRF0</accession>
<dbReference type="PANTHER" id="PTHR22642:SF2">
    <property type="entry name" value="PROTEIN LONG AFTER FAR-RED 3"/>
    <property type="match status" value="1"/>
</dbReference>
<feature type="domain" description="Amidohydrolase 3" evidence="1">
    <location>
        <begin position="112"/>
        <end position="620"/>
    </location>
</feature>
<proteinExistence type="predicted"/>
<dbReference type="EMBL" id="FOJM01000013">
    <property type="protein sequence ID" value="SFA54280.1"/>
    <property type="molecule type" value="Genomic_DNA"/>
</dbReference>
<dbReference type="Proteomes" id="UP000198836">
    <property type="component" value="Unassembled WGS sequence"/>
</dbReference>
<dbReference type="InterPro" id="IPR011059">
    <property type="entry name" value="Metal-dep_hydrolase_composite"/>
</dbReference>
<name>A0A1I0TRF0_9SPHI</name>
<dbReference type="OrthoDB" id="9767366at2"/>
<dbReference type="Pfam" id="PF07969">
    <property type="entry name" value="Amidohydro_3"/>
    <property type="match status" value="1"/>
</dbReference>
<dbReference type="Gene3D" id="3.10.310.70">
    <property type="match status" value="1"/>
</dbReference>
<dbReference type="SUPFAM" id="SSF51338">
    <property type="entry name" value="Composite domain of metallo-dependent hydrolases"/>
    <property type="match status" value="1"/>
</dbReference>
<sequence length="623" mass="69478">MNTDHHHTHACTCGCNNPIVEILKHKLFSKEHIEKLTAHLPKSKPVAASPKAILYSGGTIRPMINGQADIVESIGIAHGTVVACGTYKKVKEAMDAKYKDNYQHIVLDKAHTLIPGMFEPHVHTVFSGMMASWVDVGPFEGQDLKKVYTKEWISATLSSALETSSDTVLLATGLDPALIQPQSGKNFSQIDNVFLDNVSKDKPIIIMSASGHTIYANSVALRQIYNKQQGEPAMHDYSSADDYIAKTHGLLEEEAMMMPAVNTFEEAIASKSLNIVANMDAFFRQANSRGVTSMYDALINQMYIPYLEKYLGARQLSVRLGGALYCETLDAAKALTPYRQPSHYLDLYYGHVKIVSDGSNQGLTGYQSEPYSVILEKDHPCGIFNFSDTETYQTLVDKVILEKGWPIMIHANGNQAITDTIAAFRKALAKYKGPELRNRIEHCSLLEQNSIDEMEKWKISPSFLIGHVGYWGDVFEKVIFEGQHLPENNAPKVFSLDRCSSAAKKLRISLHSDHTVTPLGPLRMMEQSITRVMEANENKWPLNVLNTEEQLSNEQALKAVTYDAAWQCYADSWAGSLEEGKFADFVILEKDPVTMARKDCSMNMRNIKVLETWLGGVKVYAHS</sequence>
<evidence type="ECO:0000259" key="1">
    <source>
        <dbReference type="Pfam" id="PF07969"/>
    </source>
</evidence>
<dbReference type="SUPFAM" id="SSF51556">
    <property type="entry name" value="Metallo-dependent hydrolases"/>
    <property type="match status" value="1"/>
</dbReference>
<dbReference type="InterPro" id="IPR013108">
    <property type="entry name" value="Amidohydro_3"/>
</dbReference>
<gene>
    <name evidence="2" type="ORF">SAMN04488511_11385</name>
</gene>
<dbReference type="InterPro" id="IPR032466">
    <property type="entry name" value="Metal_Hydrolase"/>
</dbReference>
<keyword evidence="3" id="KW-1185">Reference proteome</keyword>
<dbReference type="Gene3D" id="3.20.20.140">
    <property type="entry name" value="Metal-dependent hydrolases"/>
    <property type="match status" value="1"/>
</dbReference>
<evidence type="ECO:0000313" key="2">
    <source>
        <dbReference type="EMBL" id="SFA54280.1"/>
    </source>
</evidence>
<dbReference type="GO" id="GO:0016810">
    <property type="term" value="F:hydrolase activity, acting on carbon-nitrogen (but not peptide) bonds"/>
    <property type="evidence" value="ECO:0007669"/>
    <property type="project" value="InterPro"/>
</dbReference>
<dbReference type="Gene3D" id="2.30.40.10">
    <property type="entry name" value="Urease, subunit C, domain 1"/>
    <property type="match status" value="1"/>
</dbReference>
<dbReference type="PANTHER" id="PTHR22642">
    <property type="entry name" value="IMIDAZOLONEPROPIONASE"/>
    <property type="match status" value="1"/>
</dbReference>
<dbReference type="RefSeq" id="WP_090985497.1">
    <property type="nucleotide sequence ID" value="NZ_FOJM01000013.1"/>
</dbReference>
<dbReference type="AlphaFoldDB" id="A0A1I0TRF0"/>
<organism evidence="2 3">
    <name type="scientific">Pedobacter suwonensis</name>
    <dbReference type="NCBI Taxonomy" id="332999"/>
    <lineage>
        <taxon>Bacteria</taxon>
        <taxon>Pseudomonadati</taxon>
        <taxon>Bacteroidota</taxon>
        <taxon>Sphingobacteriia</taxon>
        <taxon>Sphingobacteriales</taxon>
        <taxon>Sphingobacteriaceae</taxon>
        <taxon>Pedobacter</taxon>
    </lineage>
</organism>
<protein>
    <recommendedName>
        <fullName evidence="1">Amidohydrolase 3 domain-containing protein</fullName>
    </recommendedName>
</protein>
<evidence type="ECO:0000313" key="3">
    <source>
        <dbReference type="Proteomes" id="UP000198836"/>
    </source>
</evidence>
<reference evidence="3" key="1">
    <citation type="submission" date="2016-10" db="EMBL/GenBank/DDBJ databases">
        <authorList>
            <person name="Varghese N."/>
            <person name="Submissions S."/>
        </authorList>
    </citation>
    <scope>NUCLEOTIDE SEQUENCE [LARGE SCALE GENOMIC DNA]</scope>
    <source>
        <strain evidence="3">DSM 18130</strain>
    </source>
</reference>